<protein>
    <recommendedName>
        <fullName evidence="3">Pseudouridine synthase</fullName>
        <ecNumber evidence="3">5.4.99.-</ecNumber>
    </recommendedName>
</protein>
<sequence>MHVEVVRDALQITLDKRANGQVLVDFLDQRLKLPAGFIRELLHAGRARIGNHAAGPSQVLAAGQRLWLQGGVEEVDPLAVCLRPVNAPRPANVPPSPQPRPANVPPSPQPRPADALRPSDTPPAAHFLDILYEDPHMLVVNKPSGVLVHPGDESDVDTMAHRVVAYFAEAGLARRARHVHRLDRDTTGALLYVKHEFAARSFDRLLQGHEIARRYVALVAGEMPRLRGTIREPIGRDRHVSGRYRVSRTGKLAVTHYRVLASTRIGADAVSLVECVLETGRTHQIRVHLSAAGCPVVGDVLYGGGRGIGGIPFPEGYALHAWQLTLWHPYTEQEVCVQAPFPRLFVDVVRQLSMEVSLDALQVEAR</sequence>
<dbReference type="NCBIfam" id="TIGR00005">
    <property type="entry name" value="rluA_subfam"/>
    <property type="match status" value="1"/>
</dbReference>
<comment type="function">
    <text evidence="3">Responsible for synthesis of pseudouridine from uracil.</text>
</comment>
<evidence type="ECO:0000256" key="2">
    <source>
        <dbReference type="ARBA" id="ARBA00010876"/>
    </source>
</evidence>
<comment type="similarity">
    <text evidence="2 3">Belongs to the pseudouridine synthase RluA family.</text>
</comment>
<evidence type="ECO:0000259" key="5">
    <source>
        <dbReference type="Pfam" id="PF00849"/>
    </source>
</evidence>
<dbReference type="InterPro" id="IPR006145">
    <property type="entry name" value="PsdUridine_synth_RsuA/RluA"/>
</dbReference>
<feature type="domain" description="Pseudouridine synthase RsuA/RluA-like" evidence="5">
    <location>
        <begin position="136"/>
        <end position="291"/>
    </location>
</feature>
<dbReference type="EMBL" id="JAUSTP010000013">
    <property type="protein sequence ID" value="MDQ0189975.1"/>
    <property type="molecule type" value="Genomic_DNA"/>
</dbReference>
<evidence type="ECO:0000256" key="1">
    <source>
        <dbReference type="ARBA" id="ARBA00000073"/>
    </source>
</evidence>
<gene>
    <name evidence="6" type="ORF">J2S03_001838</name>
</gene>
<comment type="caution">
    <text evidence="6">The sequence shown here is derived from an EMBL/GenBank/DDBJ whole genome shotgun (WGS) entry which is preliminary data.</text>
</comment>
<feature type="region of interest" description="Disordered" evidence="4">
    <location>
        <begin position="88"/>
        <end position="120"/>
    </location>
</feature>
<dbReference type="PANTHER" id="PTHR21600:SF44">
    <property type="entry name" value="RIBOSOMAL LARGE SUBUNIT PSEUDOURIDINE SYNTHASE D"/>
    <property type="match status" value="1"/>
</dbReference>
<feature type="compositionally biased region" description="Pro residues" evidence="4">
    <location>
        <begin position="91"/>
        <end position="111"/>
    </location>
</feature>
<dbReference type="EC" id="5.4.99.-" evidence="3"/>
<comment type="catalytic activity">
    <reaction evidence="1 3">
        <text>a uridine in RNA = a pseudouridine in RNA</text>
        <dbReference type="Rhea" id="RHEA:48348"/>
        <dbReference type="Rhea" id="RHEA-COMP:12068"/>
        <dbReference type="Rhea" id="RHEA-COMP:12069"/>
        <dbReference type="ChEBI" id="CHEBI:65314"/>
        <dbReference type="ChEBI" id="CHEBI:65315"/>
    </reaction>
</comment>
<evidence type="ECO:0000256" key="3">
    <source>
        <dbReference type="RuleBase" id="RU362028"/>
    </source>
</evidence>
<organism evidence="6 7">
    <name type="scientific">Alicyclobacillus cycloheptanicus</name>
    <dbReference type="NCBI Taxonomy" id="1457"/>
    <lineage>
        <taxon>Bacteria</taxon>
        <taxon>Bacillati</taxon>
        <taxon>Bacillota</taxon>
        <taxon>Bacilli</taxon>
        <taxon>Bacillales</taxon>
        <taxon>Alicyclobacillaceae</taxon>
        <taxon>Alicyclobacillus</taxon>
    </lineage>
</organism>
<dbReference type="InterPro" id="IPR006225">
    <property type="entry name" value="PsdUridine_synth_RluC/D"/>
</dbReference>
<dbReference type="Gene3D" id="3.30.2350.10">
    <property type="entry name" value="Pseudouridine synthase"/>
    <property type="match status" value="1"/>
</dbReference>
<evidence type="ECO:0000256" key="4">
    <source>
        <dbReference type="SAM" id="MobiDB-lite"/>
    </source>
</evidence>
<dbReference type="RefSeq" id="WP_274454766.1">
    <property type="nucleotide sequence ID" value="NZ_CP067097.1"/>
</dbReference>
<dbReference type="GO" id="GO:0160140">
    <property type="term" value="F:23S rRNA pseudouridine(1911/1915/1917) synthase activity"/>
    <property type="evidence" value="ECO:0007669"/>
    <property type="project" value="UniProtKB-EC"/>
</dbReference>
<dbReference type="InterPro" id="IPR020103">
    <property type="entry name" value="PsdUridine_synth_cat_dom_sf"/>
</dbReference>
<dbReference type="CDD" id="cd02869">
    <property type="entry name" value="PseudoU_synth_RluA_like"/>
    <property type="match status" value="1"/>
</dbReference>
<keyword evidence="3 6" id="KW-0413">Isomerase</keyword>
<dbReference type="Proteomes" id="UP001232973">
    <property type="component" value="Unassembled WGS sequence"/>
</dbReference>
<dbReference type="SUPFAM" id="SSF55120">
    <property type="entry name" value="Pseudouridine synthase"/>
    <property type="match status" value="1"/>
</dbReference>
<evidence type="ECO:0000313" key="6">
    <source>
        <dbReference type="EMBL" id="MDQ0189975.1"/>
    </source>
</evidence>
<dbReference type="Pfam" id="PF00849">
    <property type="entry name" value="PseudoU_synth_2"/>
    <property type="match status" value="1"/>
</dbReference>
<dbReference type="InterPro" id="IPR050188">
    <property type="entry name" value="RluA_PseudoU_synthase"/>
</dbReference>
<keyword evidence="7" id="KW-1185">Reference proteome</keyword>
<dbReference type="PANTHER" id="PTHR21600">
    <property type="entry name" value="MITOCHONDRIAL RNA PSEUDOURIDINE SYNTHASE"/>
    <property type="match status" value="1"/>
</dbReference>
<proteinExistence type="inferred from homology"/>
<name>A0ABT9XI53_9BACL</name>
<accession>A0ABT9XI53</accession>
<evidence type="ECO:0000313" key="7">
    <source>
        <dbReference type="Proteomes" id="UP001232973"/>
    </source>
</evidence>
<reference evidence="6 7" key="1">
    <citation type="submission" date="2023-07" db="EMBL/GenBank/DDBJ databases">
        <title>Genomic Encyclopedia of Type Strains, Phase IV (KMG-IV): sequencing the most valuable type-strain genomes for metagenomic binning, comparative biology and taxonomic classification.</title>
        <authorList>
            <person name="Goeker M."/>
        </authorList>
    </citation>
    <scope>NUCLEOTIDE SEQUENCE [LARGE SCALE GENOMIC DNA]</scope>
    <source>
        <strain evidence="6 7">DSM 4006</strain>
    </source>
</reference>